<dbReference type="STRING" id="570521.SAMN04488508_10534"/>
<dbReference type="InterPro" id="IPR023214">
    <property type="entry name" value="HAD_sf"/>
</dbReference>
<proteinExistence type="predicted"/>
<dbReference type="Proteomes" id="UP000184432">
    <property type="component" value="Unassembled WGS sequence"/>
</dbReference>
<dbReference type="Gene3D" id="3.40.50.1000">
    <property type="entry name" value="HAD superfamily/HAD-like"/>
    <property type="match status" value="1"/>
</dbReference>
<evidence type="ECO:0000313" key="2">
    <source>
        <dbReference type="Proteomes" id="UP000184432"/>
    </source>
</evidence>
<evidence type="ECO:0000313" key="1">
    <source>
        <dbReference type="EMBL" id="SHJ04135.1"/>
    </source>
</evidence>
<dbReference type="SFLD" id="SFLDG01129">
    <property type="entry name" value="C1.5:_HAD__Beta-PGM__Phosphata"/>
    <property type="match status" value="1"/>
</dbReference>
<dbReference type="PANTHER" id="PTHR43611">
    <property type="entry name" value="ALPHA-D-GLUCOSE 1-PHOSPHATE PHOSPHATASE"/>
    <property type="match status" value="1"/>
</dbReference>
<organism evidence="1 2">
    <name type="scientific">Aquimarina spongiae</name>
    <dbReference type="NCBI Taxonomy" id="570521"/>
    <lineage>
        <taxon>Bacteria</taxon>
        <taxon>Pseudomonadati</taxon>
        <taxon>Bacteroidota</taxon>
        <taxon>Flavobacteriia</taxon>
        <taxon>Flavobacteriales</taxon>
        <taxon>Flavobacteriaceae</taxon>
        <taxon>Aquimarina</taxon>
    </lineage>
</organism>
<dbReference type="Gene3D" id="1.10.150.240">
    <property type="entry name" value="Putative phosphatase, domain 2"/>
    <property type="match status" value="1"/>
</dbReference>
<dbReference type="InterPro" id="IPR036412">
    <property type="entry name" value="HAD-like_sf"/>
</dbReference>
<dbReference type="EMBL" id="FQYP01000005">
    <property type="protein sequence ID" value="SHJ04135.1"/>
    <property type="molecule type" value="Genomic_DNA"/>
</dbReference>
<dbReference type="CDD" id="cd02603">
    <property type="entry name" value="HAD_sEH-N_like"/>
    <property type="match status" value="1"/>
</dbReference>
<dbReference type="OrthoDB" id="9797415at2"/>
<accession>A0A1M6G2D9</accession>
<gene>
    <name evidence="1" type="ORF">SAMN04488508_10534</name>
</gene>
<keyword evidence="1" id="KW-0378">Hydrolase</keyword>
<dbReference type="InterPro" id="IPR006439">
    <property type="entry name" value="HAD-SF_hydro_IA"/>
</dbReference>
<dbReference type="NCBIfam" id="TIGR01509">
    <property type="entry name" value="HAD-SF-IA-v3"/>
    <property type="match status" value="1"/>
</dbReference>
<dbReference type="GO" id="GO:0016787">
    <property type="term" value="F:hydrolase activity"/>
    <property type="evidence" value="ECO:0007669"/>
    <property type="project" value="UniProtKB-KW"/>
</dbReference>
<dbReference type="PRINTS" id="PR00413">
    <property type="entry name" value="HADHALOGNASE"/>
</dbReference>
<dbReference type="SFLD" id="SFLDS00003">
    <property type="entry name" value="Haloacid_Dehalogenase"/>
    <property type="match status" value="1"/>
</dbReference>
<dbReference type="Pfam" id="PF00702">
    <property type="entry name" value="Hydrolase"/>
    <property type="match status" value="1"/>
</dbReference>
<reference evidence="2" key="1">
    <citation type="submission" date="2016-11" db="EMBL/GenBank/DDBJ databases">
        <authorList>
            <person name="Varghese N."/>
            <person name="Submissions S."/>
        </authorList>
    </citation>
    <scope>NUCLEOTIDE SEQUENCE [LARGE SCALE GENOMIC DNA]</scope>
    <source>
        <strain evidence="2">DSM 22623</strain>
    </source>
</reference>
<protein>
    <submittedName>
        <fullName evidence="1">Putative hydrolase of the HAD superfamily</fullName>
    </submittedName>
</protein>
<name>A0A1M6G2D9_9FLAO</name>
<keyword evidence="2" id="KW-1185">Reference proteome</keyword>
<sequence>MIKTIIFDFGDVFINLDKPATLRELSQLGDFQFNNSIQDLNNQYEVGKITTEEFIRSYHNLLPQATEQQLIEAWNAILLDFPKYRLDFVKHLAATGDYKLILLSNTNELHINWIKQHISFYEEFKSCFDSFYLSHEIQYRKPNSDIFEFVLQEHQIQPTETLFVDDTKENTDAAQKLGVHIWNNNPKADDVIDLFTSKSDLF</sequence>
<dbReference type="RefSeq" id="WP_073316250.1">
    <property type="nucleotide sequence ID" value="NZ_FQYP01000005.1"/>
</dbReference>
<dbReference type="AlphaFoldDB" id="A0A1M6G2D9"/>
<dbReference type="SUPFAM" id="SSF56784">
    <property type="entry name" value="HAD-like"/>
    <property type="match status" value="1"/>
</dbReference>
<dbReference type="InterPro" id="IPR023198">
    <property type="entry name" value="PGP-like_dom2"/>
</dbReference>
<dbReference type="PANTHER" id="PTHR43611:SF3">
    <property type="entry name" value="FLAVIN MONONUCLEOTIDE HYDROLASE 1, CHLOROPLATIC"/>
    <property type="match status" value="1"/>
</dbReference>